<sequence length="206" mass="24283">MLLKQSAGKKPIGFYYEIVDQQMRYNKATITTPINKTFPVSVGLLPPHPPTHQGTDTWLKPKPKHRVQTGSMSQHPPPHRYNWTGSMPQHPPPHRYNWSRPKSRKRNWRCHYCGRKGHIRPYCYKLYGYPKNSRSPAPMPENVKTKKEWKEKENDVSLIAHTSLRASSRQDWYFDSGCSRHMTGVEGYLYQPKILCHKLCNLWRWS</sequence>
<keyword evidence="2" id="KW-0378">Hydrolase</keyword>
<evidence type="ECO:0000313" key="3">
    <source>
        <dbReference type="Proteomes" id="UP000236291"/>
    </source>
</evidence>
<evidence type="ECO:0000256" key="1">
    <source>
        <dbReference type="SAM" id="MobiDB-lite"/>
    </source>
</evidence>
<feature type="region of interest" description="Disordered" evidence="1">
    <location>
        <begin position="51"/>
        <end position="76"/>
    </location>
</feature>
<dbReference type="GO" id="GO:0008233">
    <property type="term" value="F:peptidase activity"/>
    <property type="evidence" value="ECO:0007669"/>
    <property type="project" value="UniProtKB-KW"/>
</dbReference>
<reference evidence="2 3" key="2">
    <citation type="journal article" date="2017" name="Front. Plant Sci.">
        <title>Gene Classification and Mining of Molecular Markers Useful in Red Clover (Trifolium pratense) Breeding.</title>
        <authorList>
            <person name="Istvanek J."/>
            <person name="Dluhosova J."/>
            <person name="Dluhos P."/>
            <person name="Patkova L."/>
            <person name="Nedelnik J."/>
            <person name="Repkova J."/>
        </authorList>
    </citation>
    <scope>NUCLEOTIDE SEQUENCE [LARGE SCALE GENOMIC DNA]</scope>
    <source>
        <strain evidence="3">cv. Tatra</strain>
        <tissue evidence="2">Young leaves</tissue>
    </source>
</reference>
<dbReference type="AlphaFoldDB" id="A0A2K3K954"/>
<dbReference type="EMBL" id="ASHM01088565">
    <property type="protein sequence ID" value="PNX62792.1"/>
    <property type="molecule type" value="Genomic_DNA"/>
</dbReference>
<proteinExistence type="predicted"/>
<dbReference type="GO" id="GO:0006508">
    <property type="term" value="P:proteolysis"/>
    <property type="evidence" value="ECO:0007669"/>
    <property type="project" value="UniProtKB-KW"/>
</dbReference>
<comment type="caution">
    <text evidence="2">The sequence shown here is derived from an EMBL/GenBank/DDBJ whole genome shotgun (WGS) entry which is preliminary data.</text>
</comment>
<protein>
    <submittedName>
        <fullName evidence="2">Gag-protease polyprotein</fullName>
    </submittedName>
</protein>
<accession>A0A2K3K954</accession>
<organism evidence="2 3">
    <name type="scientific">Trifolium pratense</name>
    <name type="common">Red clover</name>
    <dbReference type="NCBI Taxonomy" id="57577"/>
    <lineage>
        <taxon>Eukaryota</taxon>
        <taxon>Viridiplantae</taxon>
        <taxon>Streptophyta</taxon>
        <taxon>Embryophyta</taxon>
        <taxon>Tracheophyta</taxon>
        <taxon>Spermatophyta</taxon>
        <taxon>Magnoliopsida</taxon>
        <taxon>eudicotyledons</taxon>
        <taxon>Gunneridae</taxon>
        <taxon>Pentapetalae</taxon>
        <taxon>rosids</taxon>
        <taxon>fabids</taxon>
        <taxon>Fabales</taxon>
        <taxon>Fabaceae</taxon>
        <taxon>Papilionoideae</taxon>
        <taxon>50 kb inversion clade</taxon>
        <taxon>NPAAA clade</taxon>
        <taxon>Hologalegina</taxon>
        <taxon>IRL clade</taxon>
        <taxon>Trifolieae</taxon>
        <taxon>Trifolium</taxon>
    </lineage>
</organism>
<dbReference type="Proteomes" id="UP000236291">
    <property type="component" value="Unassembled WGS sequence"/>
</dbReference>
<name>A0A2K3K954_TRIPR</name>
<keyword evidence="2" id="KW-0645">Protease</keyword>
<evidence type="ECO:0000313" key="2">
    <source>
        <dbReference type="EMBL" id="PNX62792.1"/>
    </source>
</evidence>
<reference evidence="2 3" key="1">
    <citation type="journal article" date="2014" name="Am. J. Bot.">
        <title>Genome assembly and annotation for red clover (Trifolium pratense; Fabaceae).</title>
        <authorList>
            <person name="Istvanek J."/>
            <person name="Jaros M."/>
            <person name="Krenek A."/>
            <person name="Repkova J."/>
        </authorList>
    </citation>
    <scope>NUCLEOTIDE SEQUENCE [LARGE SCALE GENOMIC DNA]</scope>
    <source>
        <strain evidence="3">cv. Tatra</strain>
        <tissue evidence="2">Young leaves</tissue>
    </source>
</reference>
<gene>
    <name evidence="2" type="ORF">L195_g053167</name>
</gene>